<keyword evidence="3" id="KW-1185">Reference proteome</keyword>
<dbReference type="OrthoDB" id="2161780at2759"/>
<accession>A0A2T4C9W0</accession>
<reference evidence="2 3" key="1">
    <citation type="submission" date="2016-07" db="EMBL/GenBank/DDBJ databases">
        <title>Multiple horizontal gene transfer events from other fungi enriched the ability of initially mycotrophic Trichoderma (Ascomycota) to feed on dead plant biomass.</title>
        <authorList>
            <consortium name="DOE Joint Genome Institute"/>
            <person name="Aerts A."/>
            <person name="Atanasova L."/>
            <person name="Chenthamara K."/>
            <person name="Zhang J."/>
            <person name="Grujic M."/>
            <person name="Henrissat B."/>
            <person name="Kuo A."/>
            <person name="Salamov A."/>
            <person name="Lipzen A."/>
            <person name="Labutti K."/>
            <person name="Barry K."/>
            <person name="Miao Y."/>
            <person name="Rahimi M.J."/>
            <person name="Shen Q."/>
            <person name="Grigoriev I.V."/>
            <person name="Kubicek C.P."/>
            <person name="Druzhinina I.S."/>
        </authorList>
    </citation>
    <scope>NUCLEOTIDE SEQUENCE [LARGE SCALE GENOMIC DNA]</scope>
    <source>
        <strain evidence="2 3">ATCC 18648</strain>
    </source>
</reference>
<dbReference type="GO" id="GO:0016831">
    <property type="term" value="F:carboxy-lyase activity"/>
    <property type="evidence" value="ECO:0007669"/>
    <property type="project" value="TreeGrafter"/>
</dbReference>
<dbReference type="Gene3D" id="3.40.640.10">
    <property type="entry name" value="Type I PLP-dependent aspartate aminotransferase-like (Major domain)"/>
    <property type="match status" value="1"/>
</dbReference>
<name>A0A2T4C9W0_TRILO</name>
<sequence length="175" mass="19630">MFLTRNLSVLQSVFVNPNAAYLSSGPSASTPSPLNVGLENSRRFRALPAYAVLLSEGRPGFAGLFHSMTQLSRRLAVFLRESPYYDLLPDESGDIEEIFIIVLFRAKDKELNDELVAKINATRQLYVSGTSWKGEKAVRVAVSNWKVDIERDFKVVTKILDDVAEGREFDIEKCV</sequence>
<dbReference type="STRING" id="983965.A0A2T4C9W0"/>
<dbReference type="GO" id="GO:0016740">
    <property type="term" value="F:transferase activity"/>
    <property type="evidence" value="ECO:0007669"/>
    <property type="project" value="UniProtKB-KW"/>
</dbReference>
<dbReference type="InterPro" id="IPR015422">
    <property type="entry name" value="PyrdxlP-dep_Trfase_small"/>
</dbReference>
<gene>
    <name evidence="2" type="ORF">M440DRAFT_259243</name>
</gene>
<dbReference type="Gene3D" id="3.90.1150.10">
    <property type="entry name" value="Aspartate Aminotransferase, domain 1"/>
    <property type="match status" value="1"/>
</dbReference>
<dbReference type="PANTHER" id="PTHR11999:SF165">
    <property type="entry name" value="DECARBOXYLASE, PUTATIVE (AFU_ORTHOLOGUE AFUA_2G04980)-RELATED"/>
    <property type="match status" value="1"/>
</dbReference>
<keyword evidence="2" id="KW-0808">Transferase</keyword>
<dbReference type="EMBL" id="KZ679129">
    <property type="protein sequence ID" value="PTB78356.1"/>
    <property type="molecule type" value="Genomic_DNA"/>
</dbReference>
<dbReference type="Proteomes" id="UP000240760">
    <property type="component" value="Unassembled WGS sequence"/>
</dbReference>
<evidence type="ECO:0000256" key="1">
    <source>
        <dbReference type="ARBA" id="ARBA00009533"/>
    </source>
</evidence>
<evidence type="ECO:0000313" key="2">
    <source>
        <dbReference type="EMBL" id="PTB78356.1"/>
    </source>
</evidence>
<comment type="similarity">
    <text evidence="1">Belongs to the group II decarboxylase family.</text>
</comment>
<dbReference type="InterPro" id="IPR010977">
    <property type="entry name" value="Aromatic_deC"/>
</dbReference>
<protein>
    <submittedName>
        <fullName evidence="2">PLP-dependent transferase</fullName>
    </submittedName>
</protein>
<dbReference type="InterPro" id="IPR015421">
    <property type="entry name" value="PyrdxlP-dep_Trfase_major"/>
</dbReference>
<dbReference type="AlphaFoldDB" id="A0A2T4C9W0"/>
<organism evidence="2 3">
    <name type="scientific">Trichoderma longibrachiatum ATCC 18648</name>
    <dbReference type="NCBI Taxonomy" id="983965"/>
    <lineage>
        <taxon>Eukaryota</taxon>
        <taxon>Fungi</taxon>
        <taxon>Dikarya</taxon>
        <taxon>Ascomycota</taxon>
        <taxon>Pezizomycotina</taxon>
        <taxon>Sordariomycetes</taxon>
        <taxon>Hypocreomycetidae</taxon>
        <taxon>Hypocreales</taxon>
        <taxon>Hypocreaceae</taxon>
        <taxon>Trichoderma</taxon>
    </lineage>
</organism>
<dbReference type="InterPro" id="IPR015424">
    <property type="entry name" value="PyrdxlP-dep_Trfase"/>
</dbReference>
<evidence type="ECO:0000313" key="3">
    <source>
        <dbReference type="Proteomes" id="UP000240760"/>
    </source>
</evidence>
<proteinExistence type="inferred from homology"/>
<dbReference type="GO" id="GO:0005737">
    <property type="term" value="C:cytoplasm"/>
    <property type="evidence" value="ECO:0007669"/>
    <property type="project" value="TreeGrafter"/>
</dbReference>
<dbReference type="SUPFAM" id="SSF53383">
    <property type="entry name" value="PLP-dependent transferases"/>
    <property type="match status" value="1"/>
</dbReference>
<dbReference type="PANTHER" id="PTHR11999">
    <property type="entry name" value="GROUP II PYRIDOXAL-5-PHOSPHATE DECARBOXYLASE"/>
    <property type="match status" value="1"/>
</dbReference>